<gene>
    <name evidence="1" type="ORF">MELA_01514</name>
</gene>
<name>A0A564ZKQ9_9BACT</name>
<dbReference type="Proteomes" id="UP000334340">
    <property type="component" value="Unassembled WGS sequence"/>
</dbReference>
<proteinExistence type="predicted"/>
<accession>A0A564ZKQ9</accession>
<sequence length="43" mass="4810">MKEVQEQHVCETDTKKLYTKPTLTKHKTLRDITAGPAPSVIGD</sequence>
<dbReference type="AlphaFoldDB" id="A0A564ZKQ9"/>
<protein>
    <submittedName>
        <fullName evidence="1">Uncharacterized protein</fullName>
    </submittedName>
</protein>
<evidence type="ECO:0000313" key="2">
    <source>
        <dbReference type="Proteomes" id="UP000334340"/>
    </source>
</evidence>
<evidence type="ECO:0000313" key="1">
    <source>
        <dbReference type="EMBL" id="VUZ85138.1"/>
    </source>
</evidence>
<reference evidence="1 2" key="1">
    <citation type="submission" date="2019-07" db="EMBL/GenBank/DDBJ databases">
        <authorList>
            <person name="Cremers G."/>
        </authorList>
    </citation>
    <scope>NUCLEOTIDE SEQUENCE [LARGE SCALE GENOMIC DNA]</scope>
</reference>
<dbReference type="EMBL" id="CABIKM010000022">
    <property type="protein sequence ID" value="VUZ85138.1"/>
    <property type="molecule type" value="Genomic_DNA"/>
</dbReference>
<keyword evidence="2" id="KW-1185">Reference proteome</keyword>
<organism evidence="1 2">
    <name type="scientific">Candidatus Methylomirabilis lanthanidiphila</name>
    <dbReference type="NCBI Taxonomy" id="2211376"/>
    <lineage>
        <taxon>Bacteria</taxon>
        <taxon>Candidatus Methylomirabilota</taxon>
        <taxon>Candidatus Methylomirabilia</taxon>
        <taxon>Candidatus Methylomirabilales</taxon>
        <taxon>Candidatus Methylomirabilaceae</taxon>
        <taxon>Candidatus Methylomirabilis</taxon>
    </lineage>
</organism>